<reference evidence="7 8" key="1">
    <citation type="submission" date="2013-01" db="EMBL/GenBank/DDBJ databases">
        <authorList>
            <person name="Inman J."/>
            <person name="Zafar N."/>
            <person name="Lorenzi H."/>
            <person name="Caler E."/>
        </authorList>
    </citation>
    <scope>NUCLEOTIDE SEQUENCE [LARGE SCALE GENOMIC DNA]</scope>
    <source>
        <strain evidence="7 8">HM-3:IMSS</strain>
    </source>
</reference>
<dbReference type="Proteomes" id="UP000030780">
    <property type="component" value="Unassembled WGS sequence"/>
</dbReference>
<proteinExistence type="inferred from homology"/>
<dbReference type="EMBL" id="KB638804">
    <property type="protein sequence ID" value="EMS11179.1"/>
    <property type="molecule type" value="Genomic_DNA"/>
</dbReference>
<feature type="transmembrane region" description="Helical" evidence="6">
    <location>
        <begin position="31"/>
        <end position="48"/>
    </location>
</feature>
<dbReference type="Pfam" id="PF07947">
    <property type="entry name" value="YhhN"/>
    <property type="match status" value="1"/>
</dbReference>
<feature type="transmembrane region" description="Helical" evidence="6">
    <location>
        <begin position="54"/>
        <end position="82"/>
    </location>
</feature>
<evidence type="ECO:0000256" key="5">
    <source>
        <dbReference type="ARBA" id="ARBA00023136"/>
    </source>
</evidence>
<feature type="transmembrane region" description="Helical" evidence="6">
    <location>
        <begin position="127"/>
        <end position="147"/>
    </location>
</feature>
<evidence type="ECO:0000256" key="1">
    <source>
        <dbReference type="ARBA" id="ARBA00004141"/>
    </source>
</evidence>
<accession>M7WID6</accession>
<keyword evidence="4 6" id="KW-1133">Transmembrane helix</keyword>
<gene>
    <name evidence="7" type="ORF">KM1_028200</name>
</gene>
<organism evidence="7 8">
    <name type="scientific">Entamoeba histolytica HM-3:IMSS</name>
    <dbReference type="NCBI Taxonomy" id="885315"/>
    <lineage>
        <taxon>Eukaryota</taxon>
        <taxon>Amoebozoa</taxon>
        <taxon>Evosea</taxon>
        <taxon>Archamoebae</taxon>
        <taxon>Mastigamoebida</taxon>
        <taxon>Entamoebidae</taxon>
        <taxon>Entamoeba</taxon>
    </lineage>
</organism>
<comment type="subcellular location">
    <subcellularLocation>
        <location evidence="1">Membrane</location>
        <topology evidence="1">Multi-pass membrane protein</topology>
    </subcellularLocation>
</comment>
<name>M7WID6_ENTHI</name>
<evidence type="ECO:0000313" key="8">
    <source>
        <dbReference type="Proteomes" id="UP000030780"/>
    </source>
</evidence>
<dbReference type="InterPro" id="IPR012506">
    <property type="entry name" value="TMEM86B-like"/>
</dbReference>
<sequence>MQLLLIIIGWIFALIFLFNNSIKEYPILRSLIKSLPIIFDILFISIQYSTSFEVYMIIGLIWCCLFYATIIVTAFYSSLHFLFNSNQYNLLSRFLCSIGYFYFVLSDLILFQMVFNKPSSLKRFWCMITYYIAQSLLCVGTVMTMNVQPSFLRNIN</sequence>
<dbReference type="VEuPathDB" id="AmoebaDB:KM1_028200"/>
<comment type="similarity">
    <text evidence="2">Belongs to the TMEM86 family.</text>
</comment>
<evidence type="ECO:0000256" key="2">
    <source>
        <dbReference type="ARBA" id="ARBA00007375"/>
    </source>
</evidence>
<protein>
    <submittedName>
        <fullName evidence="7">Uncharacterized protein</fullName>
    </submittedName>
</protein>
<dbReference type="GO" id="GO:0016020">
    <property type="term" value="C:membrane"/>
    <property type="evidence" value="ECO:0007669"/>
    <property type="project" value="UniProtKB-SubCell"/>
</dbReference>
<dbReference type="AlphaFoldDB" id="M7WID6"/>
<keyword evidence="5 6" id="KW-0472">Membrane</keyword>
<evidence type="ECO:0000256" key="6">
    <source>
        <dbReference type="SAM" id="Phobius"/>
    </source>
</evidence>
<evidence type="ECO:0000313" key="7">
    <source>
        <dbReference type="EMBL" id="EMS11179.1"/>
    </source>
</evidence>
<keyword evidence="3 6" id="KW-0812">Transmembrane</keyword>
<evidence type="ECO:0000256" key="4">
    <source>
        <dbReference type="ARBA" id="ARBA00022989"/>
    </source>
</evidence>
<feature type="transmembrane region" description="Helical" evidence="6">
    <location>
        <begin position="6"/>
        <end position="22"/>
    </location>
</feature>
<feature type="transmembrane region" description="Helical" evidence="6">
    <location>
        <begin position="94"/>
        <end position="115"/>
    </location>
</feature>
<evidence type="ECO:0000256" key="3">
    <source>
        <dbReference type="ARBA" id="ARBA00022692"/>
    </source>
</evidence>